<name>A0A914VVJ1_9BILA</name>
<feature type="compositionally biased region" description="Basic and acidic residues" evidence="23">
    <location>
        <begin position="66"/>
        <end position="77"/>
    </location>
</feature>
<keyword evidence="8" id="KW-0808">Transferase</keyword>
<evidence type="ECO:0000256" key="14">
    <source>
        <dbReference type="ARBA" id="ARBA00023136"/>
    </source>
</evidence>
<keyword evidence="13 24" id="KW-1133">Transmembrane helix</keyword>
<evidence type="ECO:0000256" key="1">
    <source>
        <dbReference type="ARBA" id="ARBA00001936"/>
    </source>
</evidence>
<evidence type="ECO:0000256" key="18">
    <source>
        <dbReference type="ARBA" id="ARBA00040898"/>
    </source>
</evidence>
<keyword evidence="12" id="KW-0735">Signal-anchor</keyword>
<evidence type="ECO:0000256" key="16">
    <source>
        <dbReference type="ARBA" id="ARBA00023180"/>
    </source>
</evidence>
<keyword evidence="17" id="KW-0464">Manganese</keyword>
<evidence type="ECO:0000256" key="9">
    <source>
        <dbReference type="ARBA" id="ARBA00022692"/>
    </source>
</evidence>
<comment type="function">
    <text evidence="22">Glycosyltransferase that generates the core 1 O-glycan Gal-beta1-3GalNAc-alpha1-Ser/Thr (T antigen), which is a precursor for many extended O-glycans in glycoproteins.</text>
</comment>
<dbReference type="GO" id="GO:0016020">
    <property type="term" value="C:membrane"/>
    <property type="evidence" value="ECO:0007669"/>
    <property type="project" value="UniProtKB-SubCell"/>
</dbReference>
<dbReference type="InterPro" id="IPR003378">
    <property type="entry name" value="Fringe-like_glycosylTrfase"/>
</dbReference>
<evidence type="ECO:0000256" key="8">
    <source>
        <dbReference type="ARBA" id="ARBA00022679"/>
    </source>
</evidence>
<evidence type="ECO:0000256" key="23">
    <source>
        <dbReference type="SAM" id="MobiDB-lite"/>
    </source>
</evidence>
<evidence type="ECO:0000256" key="19">
    <source>
        <dbReference type="ARBA" id="ARBA00041226"/>
    </source>
</evidence>
<keyword evidence="9 24" id="KW-0812">Transmembrane</keyword>
<keyword evidence="16" id="KW-0325">Glycoprotein</keyword>
<evidence type="ECO:0000256" key="2">
    <source>
        <dbReference type="ARBA" id="ARBA00004606"/>
    </source>
</evidence>
<evidence type="ECO:0000256" key="22">
    <source>
        <dbReference type="ARBA" id="ARBA00059245"/>
    </source>
</evidence>
<evidence type="ECO:0000256" key="17">
    <source>
        <dbReference type="ARBA" id="ARBA00023211"/>
    </source>
</evidence>
<feature type="region of interest" description="Disordered" evidence="23">
    <location>
        <begin position="55"/>
        <end position="77"/>
    </location>
</feature>
<dbReference type="InterPro" id="IPR026050">
    <property type="entry name" value="C1GALT1/C1GALT1_chp1"/>
</dbReference>
<evidence type="ECO:0000256" key="12">
    <source>
        <dbReference type="ARBA" id="ARBA00022968"/>
    </source>
</evidence>
<dbReference type="EC" id="2.4.1.122" evidence="6"/>
<keyword evidence="14 24" id="KW-0472">Membrane</keyword>
<organism evidence="26 27">
    <name type="scientific">Plectus sambesii</name>
    <dbReference type="NCBI Taxonomy" id="2011161"/>
    <lineage>
        <taxon>Eukaryota</taxon>
        <taxon>Metazoa</taxon>
        <taxon>Ecdysozoa</taxon>
        <taxon>Nematoda</taxon>
        <taxon>Chromadorea</taxon>
        <taxon>Plectida</taxon>
        <taxon>Plectina</taxon>
        <taxon>Plectoidea</taxon>
        <taxon>Plectidae</taxon>
        <taxon>Plectus</taxon>
    </lineage>
</organism>
<evidence type="ECO:0000256" key="6">
    <source>
        <dbReference type="ARBA" id="ARBA00012557"/>
    </source>
</evidence>
<comment type="subcellular location">
    <subcellularLocation>
        <location evidence="2">Membrane</location>
        <topology evidence="2">Single-pass type II membrane protein</topology>
    </subcellularLocation>
</comment>
<dbReference type="FunFam" id="3.90.550.50:FF:000017">
    <property type="entry name" value="Glycoprotein-N-acetylgalactosamine 3-beta-galactosyltransferase 1"/>
    <property type="match status" value="1"/>
</dbReference>
<evidence type="ECO:0000256" key="15">
    <source>
        <dbReference type="ARBA" id="ARBA00023157"/>
    </source>
</evidence>
<dbReference type="GO" id="GO:0030145">
    <property type="term" value="F:manganese ion binding"/>
    <property type="evidence" value="ECO:0007669"/>
    <property type="project" value="UniProtKB-ARBA"/>
</dbReference>
<dbReference type="AlphaFoldDB" id="A0A914VVJ1"/>
<dbReference type="WBParaSite" id="PSAMB.scaffold2646size22036.g18575.t1">
    <property type="protein sequence ID" value="PSAMB.scaffold2646size22036.g18575.t1"/>
    <property type="gene ID" value="PSAMB.scaffold2646size22036.g18575"/>
</dbReference>
<keyword evidence="11" id="KW-0547">Nucleotide-binding</keyword>
<comment type="pathway">
    <text evidence="3">Protein modification; protein glycosylation.</text>
</comment>
<feature type="domain" description="Fringe-like glycosyltransferase" evidence="25">
    <location>
        <begin position="122"/>
        <end position="285"/>
    </location>
</feature>
<evidence type="ECO:0000259" key="25">
    <source>
        <dbReference type="Pfam" id="PF02434"/>
    </source>
</evidence>
<evidence type="ECO:0000256" key="21">
    <source>
        <dbReference type="ARBA" id="ARBA00043065"/>
    </source>
</evidence>
<accession>A0A914VVJ1</accession>
<feature type="transmembrane region" description="Helical" evidence="24">
    <location>
        <begin position="9"/>
        <end position="28"/>
    </location>
</feature>
<evidence type="ECO:0000256" key="13">
    <source>
        <dbReference type="ARBA" id="ARBA00022989"/>
    </source>
</evidence>
<keyword evidence="10" id="KW-0479">Metal-binding</keyword>
<dbReference type="PANTHER" id="PTHR23033">
    <property type="entry name" value="BETA1,3-GALACTOSYLTRANSFERASE"/>
    <property type="match status" value="1"/>
</dbReference>
<dbReference type="PANTHER" id="PTHR23033:SF14">
    <property type="entry name" value="GLYCOPROTEIN-N-ACETYLGALACTOSAMINE 3-BETA-GALACTOSYLTRANSFERASE 1-RELATED"/>
    <property type="match status" value="1"/>
</dbReference>
<sequence length="408" mass="46714">MVAHSRRNLFVGFTFGTITGFIMCFVALEQSYKCGLPSNSQNSYIFERPPATIATPPWQRQIGPSDDVHDRENSAEKENKNILKNINAAGHIQFHNSTQEQHKDESYQSDAIASHVRVLCWILTGKQNHEKRAIHVKATWARRCNKYIFMSSEADDSLPAINLNVSEGRDHLWGKTKAAFKYLYEHHLHDYDWFMKADDDTYVIVENLRLMLLPHKPTEPIYFGCKFKPFVKQGYMSGGAGYILSREAVRRFVEEGLPNSALCKATDSGAEDAEMGKCLDKIGVRAGDTRDSEGRHRMLPFAPGIHVIPGENKTPPAWFLRYTYYPYEQGPDCCSDFAISFHYVTKQIMYTLEYFLYHLRPYGLLVANGSPNQRELTQEQLFDLSLKDAIRLQGGDDLFKEDRKSDND</sequence>
<dbReference type="Proteomes" id="UP000887566">
    <property type="component" value="Unplaced"/>
</dbReference>
<dbReference type="Pfam" id="PF02434">
    <property type="entry name" value="Fringe"/>
    <property type="match status" value="1"/>
</dbReference>
<evidence type="ECO:0000256" key="4">
    <source>
        <dbReference type="ARBA" id="ARBA00006462"/>
    </source>
</evidence>
<keyword evidence="7" id="KW-0328">Glycosyltransferase</keyword>
<evidence type="ECO:0000256" key="7">
    <source>
        <dbReference type="ARBA" id="ARBA00022676"/>
    </source>
</evidence>
<evidence type="ECO:0000256" key="24">
    <source>
        <dbReference type="SAM" id="Phobius"/>
    </source>
</evidence>
<evidence type="ECO:0000256" key="20">
    <source>
        <dbReference type="ARBA" id="ARBA00042009"/>
    </source>
</evidence>
<dbReference type="Gene3D" id="3.90.550.50">
    <property type="match status" value="1"/>
</dbReference>
<keyword evidence="15" id="KW-1015">Disulfide bond</keyword>
<evidence type="ECO:0000256" key="3">
    <source>
        <dbReference type="ARBA" id="ARBA00004922"/>
    </source>
</evidence>
<evidence type="ECO:0000256" key="10">
    <source>
        <dbReference type="ARBA" id="ARBA00022723"/>
    </source>
</evidence>
<protein>
    <recommendedName>
        <fullName evidence="18">Glycoprotein-N-acetylgalactosamine 3-beta-galactosyltransferase 1</fullName>
        <ecNumber evidence="6">2.4.1.122</ecNumber>
    </recommendedName>
    <alternativeName>
        <fullName evidence="20">Core 1 O-glycan T-synthase</fullName>
    </alternativeName>
    <alternativeName>
        <fullName evidence="21">Core 1 UDP-galactose:N-acetylgalactosamine-alpha-R beta 1,3-galactosyltransferase 1</fullName>
    </alternativeName>
    <alternativeName>
        <fullName evidence="19">Core 1 beta1,3-galactosyltransferase 1</fullName>
    </alternativeName>
</protein>
<reference evidence="27" key="1">
    <citation type="submission" date="2022-11" db="UniProtKB">
        <authorList>
            <consortium name="WormBaseParasite"/>
        </authorList>
    </citation>
    <scope>IDENTIFICATION</scope>
</reference>
<comment type="subunit">
    <text evidence="5">Homodimer; disulfide-linked.</text>
</comment>
<evidence type="ECO:0000313" key="26">
    <source>
        <dbReference type="Proteomes" id="UP000887566"/>
    </source>
</evidence>
<evidence type="ECO:0000256" key="5">
    <source>
        <dbReference type="ARBA" id="ARBA00011748"/>
    </source>
</evidence>
<keyword evidence="26" id="KW-1185">Reference proteome</keyword>
<dbReference type="GO" id="GO:0000166">
    <property type="term" value="F:nucleotide binding"/>
    <property type="evidence" value="ECO:0007669"/>
    <property type="project" value="UniProtKB-KW"/>
</dbReference>
<evidence type="ECO:0000313" key="27">
    <source>
        <dbReference type="WBParaSite" id="PSAMB.scaffold2646size22036.g18575.t1"/>
    </source>
</evidence>
<dbReference type="GO" id="GO:0016263">
    <property type="term" value="F:glycoprotein-N-acetylgalactosamine 3-beta-galactosyltransferase activity"/>
    <property type="evidence" value="ECO:0007669"/>
    <property type="project" value="UniProtKB-EC"/>
</dbReference>
<proteinExistence type="inferred from homology"/>
<evidence type="ECO:0000256" key="11">
    <source>
        <dbReference type="ARBA" id="ARBA00022741"/>
    </source>
</evidence>
<comment type="cofactor">
    <cofactor evidence="1">
        <name>Mn(2+)</name>
        <dbReference type="ChEBI" id="CHEBI:29035"/>
    </cofactor>
</comment>
<comment type="similarity">
    <text evidence="4">Belongs to the glycosyltransferase 31 family. Beta3-Gal-T subfamily.</text>
</comment>